<organism evidence="1 2">
    <name type="scientific">Tissierella pigra</name>
    <dbReference type="NCBI Taxonomy" id="2607614"/>
    <lineage>
        <taxon>Bacteria</taxon>
        <taxon>Bacillati</taxon>
        <taxon>Bacillota</taxon>
        <taxon>Tissierellia</taxon>
        <taxon>Tissierellales</taxon>
        <taxon>Tissierellaceae</taxon>
        <taxon>Tissierella</taxon>
    </lineage>
</organism>
<keyword evidence="2" id="KW-1185">Reference proteome</keyword>
<dbReference type="AlphaFoldDB" id="A0A6N7XFX7"/>
<dbReference type="RefSeq" id="WP_154439039.1">
    <property type="nucleotide sequence ID" value="NZ_VUNQ01000005.1"/>
</dbReference>
<sequence>MRKIFSIIVAMILIIGGFSLEVHGSANNTEKPRPKVISTTPGYEQKYLNPENLFERFPTETAGEYIEGYYLTVVFNNIESGIKPLNKYPQGVTLSIKGESENIVDSNKEMNIKENKDKKELTIYIPLREKLKDNQIYNGYIPESIIGDSTDIEKTGNTEYRWSFSTNYFPKAERLYEGSIVESYDWRYPMVIDGSMFHENTYVEFRASTGRIYSPDRVSVYDEQLYIYLPRRGLPVGLYDIIISNGRDYDTFMVYGVLSVVEEGDYIPNEEYKIIQNSEYGIVKGDLNSSKDTLELKSRELDKYYLEINLDELMGNNTWVRNIEYPTSWSSNLGELVLKSKWTNVSIKSPKLYGSTDEKNINFRVGRVEQSIADILKKKLVDKNIKSNFIEVSGNNFDFAGLTIEIPYFESDGRRLKILRYDEELRIFEEIISTTEFIDGKVKGITNRPGIFVVVE</sequence>
<dbReference type="EMBL" id="VUNQ01000005">
    <property type="protein sequence ID" value="MSU00616.1"/>
    <property type="molecule type" value="Genomic_DNA"/>
</dbReference>
<name>A0A6N7XFX7_9FIRM</name>
<dbReference type="Proteomes" id="UP000469523">
    <property type="component" value="Unassembled WGS sequence"/>
</dbReference>
<reference evidence="1 2" key="1">
    <citation type="submission" date="2019-09" db="EMBL/GenBank/DDBJ databases">
        <title>In-depth cultivation of the pig gut microbiome towards novel bacterial diversity and tailored functional studies.</title>
        <authorList>
            <person name="Wylensek D."/>
            <person name="Hitch T.C.A."/>
            <person name="Clavel T."/>
        </authorList>
    </citation>
    <scope>NUCLEOTIDE SEQUENCE [LARGE SCALE GENOMIC DNA]</scope>
    <source>
        <strain evidence="1 2">WCA3-693-APC-4?</strain>
    </source>
</reference>
<accession>A0A6N7XFX7</accession>
<gene>
    <name evidence="1" type="ORF">FYJ83_03930</name>
</gene>
<evidence type="ECO:0000313" key="2">
    <source>
        <dbReference type="Proteomes" id="UP000469523"/>
    </source>
</evidence>
<protein>
    <submittedName>
        <fullName evidence="1">Uncharacterized protein</fullName>
    </submittedName>
</protein>
<proteinExistence type="predicted"/>
<evidence type="ECO:0000313" key="1">
    <source>
        <dbReference type="EMBL" id="MSU00616.1"/>
    </source>
</evidence>
<comment type="caution">
    <text evidence="1">The sequence shown here is derived from an EMBL/GenBank/DDBJ whole genome shotgun (WGS) entry which is preliminary data.</text>
</comment>